<accession>A0A9W8N9Y4</accession>
<feature type="region of interest" description="Disordered" evidence="1">
    <location>
        <begin position="70"/>
        <end position="123"/>
    </location>
</feature>
<sequence length="245" mass="28600">MRSPPGNENLHHLPIVTRVNEEEVLINTTMAYPYGYDQYGAPIYDDAGPSGYNVVEATYRYPTPTTAGYDTTGATPYHASTGPTVDYPARASRQSGDPMRYPRSAEDRVLERGRDPDPHFWQGDTARYTWNYIQSGAPLKEEYDDVESTGLGDRERSHNIYLENRRERSRDRQGHKRHKSGDKHHHHHHHHHNDEKHHHKHDKHGSHEKKDKHHKKGKEDKHDGHEKRHGHHRRDSEGGHRRKHH</sequence>
<dbReference type="Proteomes" id="UP001148614">
    <property type="component" value="Unassembled WGS sequence"/>
</dbReference>
<proteinExistence type="predicted"/>
<keyword evidence="3" id="KW-1185">Reference proteome</keyword>
<feature type="compositionally biased region" description="Basic residues" evidence="1">
    <location>
        <begin position="173"/>
        <end position="216"/>
    </location>
</feature>
<organism evidence="2 3">
    <name type="scientific">Xylaria arbuscula</name>
    <dbReference type="NCBI Taxonomy" id="114810"/>
    <lineage>
        <taxon>Eukaryota</taxon>
        <taxon>Fungi</taxon>
        <taxon>Dikarya</taxon>
        <taxon>Ascomycota</taxon>
        <taxon>Pezizomycotina</taxon>
        <taxon>Sordariomycetes</taxon>
        <taxon>Xylariomycetidae</taxon>
        <taxon>Xylariales</taxon>
        <taxon>Xylariaceae</taxon>
        <taxon>Xylaria</taxon>
    </lineage>
</organism>
<name>A0A9W8N9Y4_9PEZI</name>
<reference evidence="2" key="1">
    <citation type="submission" date="2022-07" db="EMBL/GenBank/DDBJ databases">
        <title>Genome Sequence of Xylaria arbuscula.</title>
        <authorList>
            <person name="Buettner E."/>
        </authorList>
    </citation>
    <scope>NUCLEOTIDE SEQUENCE</scope>
    <source>
        <strain evidence="2">VT107</strain>
    </source>
</reference>
<evidence type="ECO:0000313" key="3">
    <source>
        <dbReference type="Proteomes" id="UP001148614"/>
    </source>
</evidence>
<evidence type="ECO:0000313" key="2">
    <source>
        <dbReference type="EMBL" id="KAJ3565017.1"/>
    </source>
</evidence>
<dbReference type="EMBL" id="JANPWZ010001541">
    <property type="protein sequence ID" value="KAJ3565017.1"/>
    <property type="molecule type" value="Genomic_DNA"/>
</dbReference>
<comment type="caution">
    <text evidence="2">The sequence shown here is derived from an EMBL/GenBank/DDBJ whole genome shotgun (WGS) entry which is preliminary data.</text>
</comment>
<evidence type="ECO:0000256" key="1">
    <source>
        <dbReference type="SAM" id="MobiDB-lite"/>
    </source>
</evidence>
<feature type="compositionally biased region" description="Basic and acidic residues" evidence="1">
    <location>
        <begin position="152"/>
        <end position="172"/>
    </location>
</feature>
<dbReference type="AlphaFoldDB" id="A0A9W8N9Y4"/>
<protein>
    <submittedName>
        <fullName evidence="2">Uncharacterized protein</fullName>
    </submittedName>
</protein>
<feature type="compositionally biased region" description="Basic and acidic residues" evidence="1">
    <location>
        <begin position="103"/>
        <end position="118"/>
    </location>
</feature>
<feature type="compositionally biased region" description="Basic and acidic residues" evidence="1">
    <location>
        <begin position="217"/>
        <end position="226"/>
    </location>
</feature>
<gene>
    <name evidence="2" type="ORF">NPX13_g7648</name>
</gene>
<feature type="region of interest" description="Disordered" evidence="1">
    <location>
        <begin position="143"/>
        <end position="245"/>
    </location>
</feature>